<evidence type="ECO:0000313" key="3">
    <source>
        <dbReference type="Proteomes" id="UP000066737"/>
    </source>
</evidence>
<feature type="transmembrane region" description="Helical" evidence="1">
    <location>
        <begin position="128"/>
        <end position="146"/>
    </location>
</feature>
<dbReference type="AlphaFoldDB" id="A0A0U5H2R8"/>
<feature type="transmembrane region" description="Helical" evidence="1">
    <location>
        <begin position="56"/>
        <end position="78"/>
    </location>
</feature>
<gene>
    <name evidence="2" type="ORF">HHUB_1838</name>
</gene>
<feature type="transmembrane region" description="Helical" evidence="1">
    <location>
        <begin position="27"/>
        <end position="44"/>
    </location>
</feature>
<dbReference type="RefSeq" id="WP_059056313.1">
    <property type="nucleotide sequence ID" value="NZ_CEML01000002.1"/>
</dbReference>
<accession>A0A0U5H2R8</accession>
<proteinExistence type="predicted"/>
<dbReference type="STRING" id="1407499.HHUB_1838"/>
<dbReference type="GeneID" id="26658516"/>
<sequence>MSLTDAQRPANRRERYSSMVDAASRPFAAGAVVVPLILPVLGYVSGDARVMFTVHLFLGAFWFGTAVLGAVVLGPVMGSLSEEANAEFAAGFVPRMNLLMEPVSVGVVGSGIGLASMMGLWASPTPSLWAALALAAALLALGFGPLHTFTSGMFDEIAADDTDHERLASLNKKYGMLSLVELALMVAILGTMAGLRWGF</sequence>
<dbReference type="KEGG" id="hhb:Hhub_1838"/>
<feature type="transmembrane region" description="Helical" evidence="1">
    <location>
        <begin position="174"/>
        <end position="195"/>
    </location>
</feature>
<feature type="transmembrane region" description="Helical" evidence="1">
    <location>
        <begin position="98"/>
        <end position="121"/>
    </location>
</feature>
<dbReference type="EMBL" id="LN831302">
    <property type="protein sequence ID" value="CQH52387.1"/>
    <property type="molecule type" value="Genomic_DNA"/>
</dbReference>
<name>A0A0U5H2R8_9EURY</name>
<dbReference type="OrthoDB" id="10480at2157"/>
<keyword evidence="1" id="KW-0812">Transmembrane</keyword>
<evidence type="ECO:0008006" key="4">
    <source>
        <dbReference type="Google" id="ProtNLM"/>
    </source>
</evidence>
<evidence type="ECO:0000256" key="1">
    <source>
        <dbReference type="SAM" id="Phobius"/>
    </source>
</evidence>
<reference evidence="3" key="1">
    <citation type="journal article" date="2016" name="Environ. Microbiol.">
        <title>The complete genome of a viable archaeum isolated from 123-million-year-old rock salt.</title>
        <authorList>
            <person name="Jaakkola S.T."/>
            <person name="Pfeiffer F."/>
            <person name="Ravantti J.J."/>
            <person name="Guo Q."/>
            <person name="Liu Y."/>
            <person name="Chen X."/>
            <person name="Ma H."/>
            <person name="Yang C."/>
            <person name="Oksanen H.M."/>
            <person name="Bamford D.H."/>
        </authorList>
    </citation>
    <scope>NUCLEOTIDE SEQUENCE</scope>
    <source>
        <strain evidence="3">JI20-1</strain>
    </source>
</reference>
<protein>
    <recommendedName>
        <fullName evidence="4">DUF2269 family protein</fullName>
    </recommendedName>
</protein>
<keyword evidence="3" id="KW-1185">Reference proteome</keyword>
<keyword evidence="1" id="KW-1133">Transmembrane helix</keyword>
<keyword evidence="1" id="KW-0472">Membrane</keyword>
<organism evidence="2 3">
    <name type="scientific">Halobacterium hubeiense</name>
    <dbReference type="NCBI Taxonomy" id="1407499"/>
    <lineage>
        <taxon>Archaea</taxon>
        <taxon>Methanobacteriati</taxon>
        <taxon>Methanobacteriota</taxon>
        <taxon>Stenosarchaea group</taxon>
        <taxon>Halobacteria</taxon>
        <taxon>Halobacteriales</taxon>
        <taxon>Halobacteriaceae</taxon>
        <taxon>Halobacterium</taxon>
    </lineage>
</organism>
<dbReference type="Proteomes" id="UP000066737">
    <property type="component" value="Chromosome I"/>
</dbReference>
<evidence type="ECO:0000313" key="2">
    <source>
        <dbReference type="EMBL" id="CQH52387.1"/>
    </source>
</evidence>